<evidence type="ECO:0000256" key="7">
    <source>
        <dbReference type="ARBA" id="ARBA00023136"/>
    </source>
</evidence>
<evidence type="ECO:0000256" key="2">
    <source>
        <dbReference type="ARBA" id="ARBA00022475"/>
    </source>
</evidence>
<comment type="subcellular location">
    <subcellularLocation>
        <location evidence="1">Cell membrane</location>
        <topology evidence="1">Multi-pass membrane protein</topology>
    </subcellularLocation>
</comment>
<evidence type="ECO:0000256" key="4">
    <source>
        <dbReference type="ARBA" id="ARBA00022692"/>
    </source>
</evidence>
<keyword evidence="3" id="KW-0645">Protease</keyword>
<dbReference type="InterPro" id="IPR013426">
    <property type="entry name" value="EpsH-like"/>
</dbReference>
<evidence type="ECO:0000256" key="1">
    <source>
        <dbReference type="ARBA" id="ARBA00004651"/>
    </source>
</evidence>
<dbReference type="InterPro" id="IPR026392">
    <property type="entry name" value="Exo/Archaeosortase_dom"/>
</dbReference>
<evidence type="ECO:0000256" key="6">
    <source>
        <dbReference type="ARBA" id="ARBA00022989"/>
    </source>
</evidence>
<dbReference type="NCBIfam" id="TIGR02602">
    <property type="entry name" value="8TM_EpsH"/>
    <property type="match status" value="1"/>
</dbReference>
<gene>
    <name evidence="9" type="ORF">C3F09_00915</name>
</gene>
<keyword evidence="6 8" id="KW-1133">Transmembrane helix</keyword>
<proteinExistence type="predicted"/>
<keyword evidence="4 8" id="KW-0812">Transmembrane</keyword>
<dbReference type="EMBL" id="PQAP01000004">
    <property type="protein sequence ID" value="PWB76143.1"/>
    <property type="molecule type" value="Genomic_DNA"/>
</dbReference>
<feature type="transmembrane region" description="Helical" evidence="8">
    <location>
        <begin position="214"/>
        <end position="235"/>
    </location>
</feature>
<keyword evidence="7 8" id="KW-0472">Membrane</keyword>
<dbReference type="GO" id="GO:0006508">
    <property type="term" value="P:proteolysis"/>
    <property type="evidence" value="ECO:0007669"/>
    <property type="project" value="UniProtKB-KW"/>
</dbReference>
<name>A0A855XDF6_9BACT</name>
<dbReference type="GO" id="GO:0005886">
    <property type="term" value="C:plasma membrane"/>
    <property type="evidence" value="ECO:0007669"/>
    <property type="project" value="UniProtKB-SubCell"/>
</dbReference>
<reference evidence="9 10" key="1">
    <citation type="journal article" date="2018" name="ISME J.">
        <title>A methanotrophic archaeon couples anaerobic oxidation of methane to Fe(III) reduction.</title>
        <authorList>
            <person name="Cai C."/>
            <person name="Leu A.O."/>
            <person name="Xie G.J."/>
            <person name="Guo J."/>
            <person name="Feng Y."/>
            <person name="Zhao J.X."/>
            <person name="Tyson G.W."/>
            <person name="Yuan Z."/>
            <person name="Hu S."/>
        </authorList>
    </citation>
    <scope>NUCLEOTIDE SEQUENCE [LARGE SCALE GENOMIC DNA]</scope>
    <source>
        <strain evidence="9">FeB_12</strain>
    </source>
</reference>
<evidence type="ECO:0000256" key="8">
    <source>
        <dbReference type="SAM" id="Phobius"/>
    </source>
</evidence>
<dbReference type="AlphaFoldDB" id="A0A855XDF6"/>
<feature type="transmembrane region" description="Helical" evidence="8">
    <location>
        <begin position="107"/>
        <end position="123"/>
    </location>
</feature>
<evidence type="ECO:0000256" key="5">
    <source>
        <dbReference type="ARBA" id="ARBA00022801"/>
    </source>
</evidence>
<dbReference type="Proteomes" id="UP000250918">
    <property type="component" value="Unassembled WGS sequence"/>
</dbReference>
<feature type="transmembrane region" description="Helical" evidence="8">
    <location>
        <begin position="135"/>
        <end position="151"/>
    </location>
</feature>
<feature type="transmembrane region" description="Helical" evidence="8">
    <location>
        <begin position="280"/>
        <end position="299"/>
    </location>
</feature>
<sequence>MVGRLVCSCYYSLLGRDCSPARREDVSVSASDLLDYPYRPRLGISFRVGSERGRARSLFQKVSDGGLPRISRELTLVAFSSRLADTNCMNQTDTRQRLIQHLTVHRYYYLLLAALTLLSVPVLKNLIADWIRDDNYSHGFFIIPISIYLIYRRRHDLAFPAAPSRAGMAVFIAGCLGLILGIAASEFFTTRLSLVVIITGMSLYYLGRANFRKVWFAFFFLLFMIPIPAVVYNAATFPMQLFATKVTAGLLQLIGVPCVRHGNVIQLPDYALEVLEACSGLRSLVTLMALAALYAYLTLPGTVRPIILFLAAIPVAVVTNIFRIFVTAIAAYAISTSFAEDFLHEISGLLVFVTALVLILILGGILRWRKRPS</sequence>
<dbReference type="InterPro" id="IPR019127">
    <property type="entry name" value="Exosortase"/>
</dbReference>
<evidence type="ECO:0000313" key="9">
    <source>
        <dbReference type="EMBL" id="PWB76143.1"/>
    </source>
</evidence>
<protein>
    <submittedName>
        <fullName evidence="9">Exosortase</fullName>
    </submittedName>
</protein>
<feature type="transmembrane region" description="Helical" evidence="8">
    <location>
        <begin position="163"/>
        <end position="184"/>
    </location>
</feature>
<feature type="transmembrane region" description="Helical" evidence="8">
    <location>
        <begin position="346"/>
        <end position="366"/>
    </location>
</feature>
<feature type="transmembrane region" description="Helical" evidence="8">
    <location>
        <begin position="306"/>
        <end position="334"/>
    </location>
</feature>
<dbReference type="NCBIfam" id="TIGR04178">
    <property type="entry name" value="exo_archaeo"/>
    <property type="match status" value="1"/>
</dbReference>
<dbReference type="GO" id="GO:0008233">
    <property type="term" value="F:peptidase activity"/>
    <property type="evidence" value="ECO:0007669"/>
    <property type="project" value="UniProtKB-KW"/>
</dbReference>
<feature type="transmembrane region" description="Helical" evidence="8">
    <location>
        <begin position="190"/>
        <end position="207"/>
    </location>
</feature>
<comment type="caution">
    <text evidence="9">The sequence shown here is derived from an EMBL/GenBank/DDBJ whole genome shotgun (WGS) entry which is preliminary data.</text>
</comment>
<keyword evidence="2" id="KW-1003">Cell membrane</keyword>
<evidence type="ECO:0000313" key="10">
    <source>
        <dbReference type="Proteomes" id="UP000250918"/>
    </source>
</evidence>
<keyword evidence="5" id="KW-0378">Hydrolase</keyword>
<organism evidence="9 10">
    <name type="scientific">candidate division GN15 bacterium</name>
    <dbReference type="NCBI Taxonomy" id="2072418"/>
    <lineage>
        <taxon>Bacteria</taxon>
        <taxon>candidate division GN15</taxon>
    </lineage>
</organism>
<dbReference type="Pfam" id="PF09721">
    <property type="entry name" value="Exosortase_EpsH"/>
    <property type="match status" value="1"/>
</dbReference>
<accession>A0A855XDF6</accession>
<evidence type="ECO:0000256" key="3">
    <source>
        <dbReference type="ARBA" id="ARBA00022670"/>
    </source>
</evidence>